<protein>
    <submittedName>
        <fullName evidence="2">Uncharacterized protein</fullName>
    </submittedName>
</protein>
<reference evidence="2" key="1">
    <citation type="submission" date="2023-08" db="EMBL/GenBank/DDBJ databases">
        <title>Complete genome sequence of Sinorhizobium chiapanecum ITTG S70 isolated from Acaciella angustissima nodules in Chiapas-Mexico.</title>
        <authorList>
            <person name="Rincon-Rosales R."/>
            <person name="Rogel M.A."/>
            <person name="Rincon-Medina C.I."/>
            <person name="Guerrero G."/>
            <person name="Manzano-Gomez L.A."/>
            <person name="Lopez-Lopez A."/>
            <person name="Rincon Molina F.A."/>
            <person name="Martinez-Romero E."/>
        </authorList>
    </citation>
    <scope>NUCLEOTIDE SEQUENCE</scope>
    <source>
        <strain evidence="2">ITTG S70</strain>
    </source>
</reference>
<accession>A0ABZ2BAI9</accession>
<gene>
    <name evidence="2" type="ORF">RB548_16875</name>
</gene>
<keyword evidence="1" id="KW-1133">Transmembrane helix</keyword>
<evidence type="ECO:0000256" key="1">
    <source>
        <dbReference type="SAM" id="Phobius"/>
    </source>
</evidence>
<evidence type="ECO:0000313" key="2">
    <source>
        <dbReference type="EMBL" id="WVT03145.1"/>
    </source>
</evidence>
<keyword evidence="1" id="KW-0812">Transmembrane</keyword>
<name>A0ABZ2BAI9_9HYPH</name>
<dbReference type="Proteomes" id="UP001432360">
    <property type="component" value="Chromosome"/>
</dbReference>
<keyword evidence="1" id="KW-0472">Membrane</keyword>
<dbReference type="EMBL" id="CP133148">
    <property type="protein sequence ID" value="WVT03145.1"/>
    <property type="molecule type" value="Genomic_DNA"/>
</dbReference>
<proteinExistence type="predicted"/>
<evidence type="ECO:0000313" key="3">
    <source>
        <dbReference type="Proteomes" id="UP001432360"/>
    </source>
</evidence>
<organism evidence="2 3">
    <name type="scientific">Sinorhizobium chiapasense</name>
    <dbReference type="NCBI Taxonomy" id="501572"/>
    <lineage>
        <taxon>Bacteria</taxon>
        <taxon>Pseudomonadati</taxon>
        <taxon>Pseudomonadota</taxon>
        <taxon>Alphaproteobacteria</taxon>
        <taxon>Hyphomicrobiales</taxon>
        <taxon>Rhizobiaceae</taxon>
        <taxon>Sinorhizobium/Ensifer group</taxon>
        <taxon>Sinorhizobium</taxon>
    </lineage>
</organism>
<dbReference type="RefSeq" id="WP_331372384.1">
    <property type="nucleotide sequence ID" value="NZ_CP133148.1"/>
</dbReference>
<keyword evidence="3" id="KW-1185">Reference proteome</keyword>
<sequence length="376" mass="40609">MGQVTARRSGGFVTRLIVATVMLVICAVPAAACPICLSGMKITMGQKLDSAYQAVLAVPLAEPGTFRIVEVIKGKVVGDTINLPSPPPRSSKPYLILRYPLSEQWESQGAIGTEYADWLRQIAVDVHGSPVEKANPLQLGPVRKNLTDAEWVERVATVAVNLESEDPLAAEIAYGEISRAPYSALRTLKGKLDARIISAWIADPQLVARRAGYTLLLGIAGSADDAAALEAIIQKAWSARNADNLSAMLAADIELRGPERVAWIERMYFDDRQRTLPEIEAALLALSVHGGANGVVPRARIVEAYLSFIKVRKPMAGFVAMELADWRAWEATADYVGIIKSKAVKDPAGQFAILSYLHRSPVTAALAGRSFADQPE</sequence>
<feature type="transmembrane region" description="Helical" evidence="1">
    <location>
        <begin position="12"/>
        <end position="32"/>
    </location>
</feature>